<dbReference type="STRING" id="930990.A0A067MM66"/>
<feature type="compositionally biased region" description="Polar residues" evidence="1">
    <location>
        <begin position="189"/>
        <end position="207"/>
    </location>
</feature>
<reference evidence="3" key="1">
    <citation type="journal article" date="2014" name="Proc. Natl. Acad. Sci. U.S.A.">
        <title>Extensive sampling of basidiomycete genomes demonstrates inadequacy of the white-rot/brown-rot paradigm for wood decay fungi.</title>
        <authorList>
            <person name="Riley R."/>
            <person name="Salamov A.A."/>
            <person name="Brown D.W."/>
            <person name="Nagy L.G."/>
            <person name="Floudas D."/>
            <person name="Held B.W."/>
            <person name="Levasseur A."/>
            <person name="Lombard V."/>
            <person name="Morin E."/>
            <person name="Otillar R."/>
            <person name="Lindquist E.A."/>
            <person name="Sun H."/>
            <person name="LaButti K.M."/>
            <person name="Schmutz J."/>
            <person name="Jabbour D."/>
            <person name="Luo H."/>
            <person name="Baker S.E."/>
            <person name="Pisabarro A.G."/>
            <person name="Walton J.D."/>
            <person name="Blanchette R.A."/>
            <person name="Henrissat B."/>
            <person name="Martin F."/>
            <person name="Cullen D."/>
            <person name="Hibbett D.S."/>
            <person name="Grigoriev I.V."/>
        </authorList>
    </citation>
    <scope>NUCLEOTIDE SEQUENCE [LARGE SCALE GENOMIC DNA]</scope>
    <source>
        <strain evidence="3">FD-172 SS1</strain>
    </source>
</reference>
<dbReference type="InParanoid" id="A0A067MM66"/>
<evidence type="ECO:0000313" key="2">
    <source>
        <dbReference type="EMBL" id="KDQ12686.1"/>
    </source>
</evidence>
<dbReference type="OrthoDB" id="774557at2759"/>
<evidence type="ECO:0000256" key="1">
    <source>
        <dbReference type="SAM" id="MobiDB-lite"/>
    </source>
</evidence>
<sequence length="271" mass="29875">MLTRLHRLAAYNFLGNGQGVLRMLEFSLAMSNGNEVCKDLEYWKSVAKDFFVADKGVLRMTLWNGSLEAKPFDITEPRLPRFYFSSFCAGVTSIHLTLNGARESSHAPGEALIECTAATWTYTFANGYVITLMGPLRAHVVVVPQPPTLHGPQLHSLKFSYVEFSSSRFTKTFNIDAIEGTRSLGPISPSGSPHAPNTSGPQASPNGMQPKKNEEYHVLIDRAVLPPEPVNAFGIPQATMRCLEVSRNISLFFPTRNSSHTPDLSPVAFLF</sequence>
<name>A0A067MM66_BOTB1</name>
<dbReference type="HOGENOM" id="CLU_084655_0_0_1"/>
<evidence type="ECO:0000313" key="3">
    <source>
        <dbReference type="Proteomes" id="UP000027195"/>
    </source>
</evidence>
<gene>
    <name evidence="2" type="ORF">BOTBODRAFT_633671</name>
</gene>
<organism evidence="2 3">
    <name type="scientific">Botryobasidium botryosum (strain FD-172 SS1)</name>
    <dbReference type="NCBI Taxonomy" id="930990"/>
    <lineage>
        <taxon>Eukaryota</taxon>
        <taxon>Fungi</taxon>
        <taxon>Dikarya</taxon>
        <taxon>Basidiomycota</taxon>
        <taxon>Agaricomycotina</taxon>
        <taxon>Agaricomycetes</taxon>
        <taxon>Cantharellales</taxon>
        <taxon>Botryobasidiaceae</taxon>
        <taxon>Botryobasidium</taxon>
    </lineage>
</organism>
<accession>A0A067MM66</accession>
<feature type="region of interest" description="Disordered" evidence="1">
    <location>
        <begin position="184"/>
        <end position="210"/>
    </location>
</feature>
<dbReference type="InterPro" id="IPR029005">
    <property type="entry name" value="LIM-bd/SEUSS"/>
</dbReference>
<proteinExistence type="predicted"/>
<dbReference type="EMBL" id="KL198048">
    <property type="protein sequence ID" value="KDQ12686.1"/>
    <property type="molecule type" value="Genomic_DNA"/>
</dbReference>
<protein>
    <submittedName>
        <fullName evidence="2">Uncharacterized protein</fullName>
    </submittedName>
</protein>
<keyword evidence="3" id="KW-1185">Reference proteome</keyword>
<dbReference type="AlphaFoldDB" id="A0A067MM66"/>
<dbReference type="Pfam" id="PF01803">
    <property type="entry name" value="LIM_bind"/>
    <property type="match status" value="1"/>
</dbReference>
<dbReference type="Proteomes" id="UP000027195">
    <property type="component" value="Unassembled WGS sequence"/>
</dbReference>